<dbReference type="CDD" id="cd09620">
    <property type="entry name" value="CBM9_like_3"/>
    <property type="match status" value="1"/>
</dbReference>
<accession>A0A8G2BYB9</accession>
<dbReference type="InterPro" id="IPR010502">
    <property type="entry name" value="Carb-bd_dom_fam9"/>
</dbReference>
<protein>
    <submittedName>
        <fullName evidence="2">Carbohydrate family 9 binding domain-like</fullName>
    </submittedName>
</protein>
<name>A0A8G2BYB9_9BACT</name>
<evidence type="ECO:0000313" key="3">
    <source>
        <dbReference type="Proteomes" id="UP000236725"/>
    </source>
</evidence>
<comment type="caution">
    <text evidence="2">The sequence shown here is derived from an EMBL/GenBank/DDBJ whole genome shotgun (WGS) entry which is preliminary data.</text>
</comment>
<organism evidence="2 3">
    <name type="scientific">Parabacteroides chinchillae</name>
    <dbReference type="NCBI Taxonomy" id="871327"/>
    <lineage>
        <taxon>Bacteria</taxon>
        <taxon>Pseudomonadati</taxon>
        <taxon>Bacteroidota</taxon>
        <taxon>Bacteroidia</taxon>
        <taxon>Bacteroidales</taxon>
        <taxon>Tannerellaceae</taxon>
        <taxon>Parabacteroides</taxon>
    </lineage>
</organism>
<dbReference type="Gene3D" id="2.60.40.1190">
    <property type="match status" value="1"/>
</dbReference>
<feature type="domain" description="Carbohydrate-binding" evidence="1">
    <location>
        <begin position="50"/>
        <end position="151"/>
    </location>
</feature>
<gene>
    <name evidence="2" type="ORF">SAMN05444001_11832</name>
</gene>
<dbReference type="EMBL" id="FNVS01000018">
    <property type="protein sequence ID" value="SEG17543.1"/>
    <property type="molecule type" value="Genomic_DNA"/>
</dbReference>
<dbReference type="PANTHER" id="PTHR35532:SF5">
    <property type="entry name" value="CARBOHYDRATE-BINDING DOMAIN-CONTAINING PROTEIN"/>
    <property type="match status" value="1"/>
</dbReference>
<proteinExistence type="predicted"/>
<evidence type="ECO:0000313" key="2">
    <source>
        <dbReference type="EMBL" id="SEG17543.1"/>
    </source>
</evidence>
<dbReference type="AlphaFoldDB" id="A0A8G2BYB9"/>
<dbReference type="GO" id="GO:0016052">
    <property type="term" value="P:carbohydrate catabolic process"/>
    <property type="evidence" value="ECO:0007669"/>
    <property type="project" value="InterPro"/>
</dbReference>
<sequence length="359" mass="40948">MIKHNLLAGFLLLVSCNQPASKDKEIEYKAMPAYNPPEYVCYKTPAPIQIDGKLTAGEWGSIPAISEFVDIEGSTRSAPKLKTEVKVAYDEQGMYIGAFLEEPHVWATITKHDSIIYLDNAFELFIEPGNNTHNYLEYEVNALGTEWDLFLTKPYRDGAQTLSNWETAGMKSAIHVDGTLNNPKDIDKSWSLEIFFPWSSIYQMTRGKEKPEAGDLLRMNFMRVQWPAVIKDNKYIKTGKGESYWIWAPMGIVSIHLPEYWGYIQLSDKVAGTGETPFVKDPAEGTKWLLRNLYYRQNEYATAFGNYASNIADLKPEEFCTTEQTRQITLSTTPSMYEISMPAPDGTVWHIRQDGFIWK</sequence>
<dbReference type="SUPFAM" id="SSF49344">
    <property type="entry name" value="CBD9-like"/>
    <property type="match status" value="1"/>
</dbReference>
<dbReference type="Proteomes" id="UP000236725">
    <property type="component" value="Unassembled WGS sequence"/>
</dbReference>
<dbReference type="GO" id="GO:0004553">
    <property type="term" value="F:hydrolase activity, hydrolyzing O-glycosyl compounds"/>
    <property type="evidence" value="ECO:0007669"/>
    <property type="project" value="InterPro"/>
</dbReference>
<keyword evidence="3" id="KW-1185">Reference proteome</keyword>
<evidence type="ECO:0000259" key="1">
    <source>
        <dbReference type="Pfam" id="PF06452"/>
    </source>
</evidence>
<reference evidence="2 3" key="1">
    <citation type="submission" date="2016-10" db="EMBL/GenBank/DDBJ databases">
        <authorList>
            <person name="Varghese N."/>
            <person name="Submissions S."/>
        </authorList>
    </citation>
    <scope>NUCLEOTIDE SEQUENCE [LARGE SCALE GENOMIC DNA]</scope>
    <source>
        <strain evidence="2 3">DSM 29073</strain>
    </source>
</reference>
<dbReference type="RefSeq" id="WP_103984096.1">
    <property type="nucleotide sequence ID" value="NZ_FNVS01000018.1"/>
</dbReference>
<dbReference type="PANTHER" id="PTHR35532">
    <property type="entry name" value="SIMILAR TO POLYHYDROXYALKANOATE DEPOLYMERASE"/>
    <property type="match status" value="1"/>
</dbReference>
<dbReference type="PROSITE" id="PS51257">
    <property type="entry name" value="PROKAR_LIPOPROTEIN"/>
    <property type="match status" value="1"/>
</dbReference>
<dbReference type="Pfam" id="PF06452">
    <property type="entry name" value="CBM9_1"/>
    <property type="match status" value="1"/>
</dbReference>
<dbReference type="GO" id="GO:0030246">
    <property type="term" value="F:carbohydrate binding"/>
    <property type="evidence" value="ECO:0007669"/>
    <property type="project" value="InterPro"/>
</dbReference>